<proteinExistence type="predicted"/>
<keyword evidence="2" id="KW-1185">Reference proteome</keyword>
<evidence type="ECO:0000313" key="2">
    <source>
        <dbReference type="Proteomes" id="UP001175228"/>
    </source>
</evidence>
<comment type="caution">
    <text evidence="1">The sequence shown here is derived from an EMBL/GenBank/DDBJ whole genome shotgun (WGS) entry which is preliminary data.</text>
</comment>
<organism evidence="1 2">
    <name type="scientific">Armillaria luteobubalina</name>
    <dbReference type="NCBI Taxonomy" id="153913"/>
    <lineage>
        <taxon>Eukaryota</taxon>
        <taxon>Fungi</taxon>
        <taxon>Dikarya</taxon>
        <taxon>Basidiomycota</taxon>
        <taxon>Agaricomycotina</taxon>
        <taxon>Agaricomycetes</taxon>
        <taxon>Agaricomycetidae</taxon>
        <taxon>Agaricales</taxon>
        <taxon>Marasmiineae</taxon>
        <taxon>Physalacriaceae</taxon>
        <taxon>Armillaria</taxon>
    </lineage>
</organism>
<protein>
    <submittedName>
        <fullName evidence="1">Uncharacterized protein</fullName>
    </submittedName>
</protein>
<sequence length="239" mass="26173">MSQRFADYVVYKINGGDALVKSGRTTIYEHPVDQTTFYVCKDTYLVDTAWVYQMSYQNTTDSVQTYTLEYATGPKATESADLPKSIGVGASYNGLTMTMDTQAKTFSDFETTAPVTKAISLSVPASSTLTFYQKKYRFRDSMFFVLATSGQEYNVGSPDGDDVLADEREVEIMSEDYLIVGAALSRSATGTMDVPSVVPADVEEGRETLNPKDLPAMAKDVLTQMGLKLDAEPATIPPK</sequence>
<dbReference type="EMBL" id="JAUEPU010000003">
    <property type="protein sequence ID" value="KAK0503916.1"/>
    <property type="molecule type" value="Genomic_DNA"/>
</dbReference>
<accession>A0AA39QLA7</accession>
<reference evidence="1" key="1">
    <citation type="submission" date="2023-06" db="EMBL/GenBank/DDBJ databases">
        <authorList>
            <consortium name="Lawrence Berkeley National Laboratory"/>
            <person name="Ahrendt S."/>
            <person name="Sahu N."/>
            <person name="Indic B."/>
            <person name="Wong-Bajracharya J."/>
            <person name="Merenyi Z."/>
            <person name="Ke H.-M."/>
            <person name="Monk M."/>
            <person name="Kocsube S."/>
            <person name="Drula E."/>
            <person name="Lipzen A."/>
            <person name="Balint B."/>
            <person name="Henrissat B."/>
            <person name="Andreopoulos B."/>
            <person name="Martin F.M."/>
            <person name="Harder C.B."/>
            <person name="Rigling D."/>
            <person name="Ford K.L."/>
            <person name="Foster G.D."/>
            <person name="Pangilinan J."/>
            <person name="Papanicolaou A."/>
            <person name="Barry K."/>
            <person name="LaButti K."/>
            <person name="Viragh M."/>
            <person name="Koriabine M."/>
            <person name="Yan M."/>
            <person name="Riley R."/>
            <person name="Champramary S."/>
            <person name="Plett K.L."/>
            <person name="Tsai I.J."/>
            <person name="Slot J."/>
            <person name="Sipos G."/>
            <person name="Plett J."/>
            <person name="Nagy L.G."/>
            <person name="Grigoriev I.V."/>
        </authorList>
    </citation>
    <scope>NUCLEOTIDE SEQUENCE</scope>
    <source>
        <strain evidence="1">HWK02</strain>
    </source>
</reference>
<name>A0AA39QLA7_9AGAR</name>
<dbReference type="AlphaFoldDB" id="A0AA39QLA7"/>
<gene>
    <name evidence="1" type="ORF">EDD18DRAFT_481134</name>
</gene>
<dbReference type="Proteomes" id="UP001175228">
    <property type="component" value="Unassembled WGS sequence"/>
</dbReference>
<evidence type="ECO:0000313" key="1">
    <source>
        <dbReference type="EMBL" id="KAK0503916.1"/>
    </source>
</evidence>